<proteinExistence type="predicted"/>
<dbReference type="Pfam" id="PF17906">
    <property type="entry name" value="HTH_48"/>
    <property type="match status" value="1"/>
</dbReference>
<reference evidence="3" key="1">
    <citation type="submission" date="2022-01" db="EMBL/GenBank/DDBJ databases">
        <title>Genome Sequence Resource for Two Populations of Ditylenchus destructor, the Migratory Endoparasitic Phytonematode.</title>
        <authorList>
            <person name="Zhang H."/>
            <person name="Lin R."/>
            <person name="Xie B."/>
        </authorList>
    </citation>
    <scope>NUCLEOTIDE SEQUENCE</scope>
    <source>
        <strain evidence="3">BazhouSP</strain>
    </source>
</reference>
<name>A0AAD4NAZ5_9BILA</name>
<gene>
    <name evidence="3" type="ORF">DdX_03922</name>
</gene>
<feature type="domain" description="Mos1 transposase HTH" evidence="2">
    <location>
        <begin position="135"/>
        <end position="183"/>
    </location>
</feature>
<dbReference type="Proteomes" id="UP001201812">
    <property type="component" value="Unassembled WGS sequence"/>
</dbReference>
<protein>
    <recommendedName>
        <fullName evidence="2">Mos1 transposase HTH domain-containing protein</fullName>
    </recommendedName>
</protein>
<dbReference type="EMBL" id="JAKKPZ010000003">
    <property type="protein sequence ID" value="KAI1723750.1"/>
    <property type="molecule type" value="Genomic_DNA"/>
</dbReference>
<organism evidence="3 4">
    <name type="scientific">Ditylenchus destructor</name>
    <dbReference type="NCBI Taxonomy" id="166010"/>
    <lineage>
        <taxon>Eukaryota</taxon>
        <taxon>Metazoa</taxon>
        <taxon>Ecdysozoa</taxon>
        <taxon>Nematoda</taxon>
        <taxon>Chromadorea</taxon>
        <taxon>Rhabditida</taxon>
        <taxon>Tylenchina</taxon>
        <taxon>Tylenchomorpha</taxon>
        <taxon>Sphaerularioidea</taxon>
        <taxon>Anguinidae</taxon>
        <taxon>Anguininae</taxon>
        <taxon>Ditylenchus</taxon>
    </lineage>
</organism>
<comment type="caution">
    <text evidence="3">The sequence shown here is derived from an EMBL/GenBank/DDBJ whole genome shotgun (WGS) entry which is preliminary data.</text>
</comment>
<feature type="compositionally biased region" description="Polar residues" evidence="1">
    <location>
        <begin position="203"/>
        <end position="226"/>
    </location>
</feature>
<evidence type="ECO:0000313" key="3">
    <source>
        <dbReference type="EMBL" id="KAI1723750.1"/>
    </source>
</evidence>
<evidence type="ECO:0000256" key="1">
    <source>
        <dbReference type="SAM" id="MobiDB-lite"/>
    </source>
</evidence>
<sequence>MHYRYSQQEEQQMDAYGREWKRIHRRGIKGPHAWRIFKLRNPWTARISTDALRLKYMRIKKRQYWELFARRHANCPRNHHICYAGGVPARHDYDTVDDEEEQPTTNTNTQQNTNEIQAAATQLAMKRNLPPVDYTHVWHSLVHEYSLGHSSLEAFTNIRTAYNYQSITEEDCSRLFTQFEQGNFSILESMAAKDSELPDYMKPSTSSSIENDPCQTSDLNSSVNTNDDCDPANISLNSISRISIADTSSSTLRERDHLQKIDDWILGTDIMPFLGRLDLGHLQMANHRLNNIVQNHFYRGNGPCYLVGTLFYVDGLEPDHKWSVQWDNNESMDDFCLNLTREWKTDLLALPPTNRSQNESSPSNILRWPMTRRMELLKMTSFMRSRRTVIVFRKFAHLENWYILMEDLKPYVHLWQDQKLYLLWNMNFVKDATRLQEFNDKFYSSIVSGARHVILDGRIVNSLYPPYLNKCISVRTGPMCRIPYSAIFGHLFQDPLPNEQIRKLRICIDGWTVWDLPHLPDYRAQFGELLREIKIRFLAADRPLRFYLYLETQQFSLEECCFPQIYNEITKENLALTVVDVNAFSLRTFFNRDV</sequence>
<dbReference type="InterPro" id="IPR041426">
    <property type="entry name" value="Mos1_HTH"/>
</dbReference>
<feature type="region of interest" description="Disordered" evidence="1">
    <location>
        <begin position="197"/>
        <end position="226"/>
    </location>
</feature>
<evidence type="ECO:0000259" key="2">
    <source>
        <dbReference type="Pfam" id="PF17906"/>
    </source>
</evidence>
<evidence type="ECO:0000313" key="4">
    <source>
        <dbReference type="Proteomes" id="UP001201812"/>
    </source>
</evidence>
<dbReference type="AlphaFoldDB" id="A0AAD4NAZ5"/>
<keyword evidence="4" id="KW-1185">Reference proteome</keyword>
<accession>A0AAD4NAZ5</accession>